<gene>
    <name evidence="2" type="ORF">I2H31_06785</name>
</gene>
<accession>A0ABS0I2G9</accession>
<dbReference type="Gene3D" id="1.10.606.20">
    <property type="match status" value="1"/>
</dbReference>
<reference evidence="2 3" key="1">
    <citation type="submission" date="2020-11" db="EMBL/GenBank/DDBJ databases">
        <authorList>
            <person name="Kim M.K."/>
        </authorList>
    </citation>
    <scope>NUCLEOTIDE SEQUENCE [LARGE SCALE GENOMIC DNA]</scope>
    <source>
        <strain evidence="2 3">BT662</strain>
    </source>
</reference>
<feature type="region of interest" description="Disordered" evidence="1">
    <location>
        <begin position="236"/>
        <end position="257"/>
    </location>
</feature>
<name>A0ABS0I2G9_9BACT</name>
<dbReference type="Proteomes" id="UP000618931">
    <property type="component" value="Unassembled WGS sequence"/>
</dbReference>
<dbReference type="RefSeq" id="WP_196292236.1">
    <property type="nucleotide sequence ID" value="NZ_JADQDM010000002.1"/>
</dbReference>
<evidence type="ECO:0000313" key="2">
    <source>
        <dbReference type="EMBL" id="MBF9220802.1"/>
    </source>
</evidence>
<organism evidence="2 3">
    <name type="scientific">Hymenobacter ruricola</name>
    <dbReference type="NCBI Taxonomy" id="2791023"/>
    <lineage>
        <taxon>Bacteria</taxon>
        <taxon>Pseudomonadati</taxon>
        <taxon>Bacteroidota</taxon>
        <taxon>Cytophagia</taxon>
        <taxon>Cytophagales</taxon>
        <taxon>Hymenobacteraceae</taxon>
        <taxon>Hymenobacter</taxon>
    </lineage>
</organism>
<dbReference type="EMBL" id="JADQDM010000002">
    <property type="protein sequence ID" value="MBF9220802.1"/>
    <property type="molecule type" value="Genomic_DNA"/>
</dbReference>
<protein>
    <submittedName>
        <fullName evidence="2">Uncharacterized protein</fullName>
    </submittedName>
</protein>
<evidence type="ECO:0000313" key="3">
    <source>
        <dbReference type="Proteomes" id="UP000618931"/>
    </source>
</evidence>
<evidence type="ECO:0000256" key="1">
    <source>
        <dbReference type="SAM" id="MobiDB-lite"/>
    </source>
</evidence>
<sequence>MQHTPEIAAPFKPVAAWLLLLLLLLGSMACSDSKTDTPANPSAPAASYRADVAQSWLNLQLELVRTTQAGPLNIFGRPFGYSGVAGCEAVVPGIAGATSLAGQLNGLNGLPVADKTLAYNWALSANAALATINRGIFPNASAANKATIDSLETANVAAYQNGADAASQARSIDFGKKVGAAVLEWSRTDGYDNATAYTPPTGPGLWVPTAACSLGQACALTLRLSRPERRQGFRACTAASTTGLPAKRRGPGQGSTP</sequence>
<comment type="caution">
    <text evidence="2">The sequence shown here is derived from an EMBL/GenBank/DDBJ whole genome shotgun (WGS) entry which is preliminary data.</text>
</comment>
<keyword evidence="3" id="KW-1185">Reference proteome</keyword>
<proteinExistence type="predicted"/>